<feature type="coiled-coil region" evidence="5">
    <location>
        <begin position="57"/>
        <end position="112"/>
    </location>
</feature>
<feature type="region of interest" description="Disordered" evidence="6">
    <location>
        <begin position="267"/>
        <end position="306"/>
    </location>
</feature>
<evidence type="ECO:0000259" key="8">
    <source>
        <dbReference type="PROSITE" id="PS51935"/>
    </source>
</evidence>
<proteinExistence type="inferred from homology"/>
<evidence type="ECO:0000256" key="1">
    <source>
        <dbReference type="ARBA" id="ARBA00007074"/>
    </source>
</evidence>
<name>A0ABP7JWG0_9PSEU</name>
<feature type="signal peptide" evidence="7">
    <location>
        <begin position="1"/>
        <end position="29"/>
    </location>
</feature>
<dbReference type="Pfam" id="PF00877">
    <property type="entry name" value="NLPC_P60"/>
    <property type="match status" value="1"/>
</dbReference>
<evidence type="ECO:0000256" key="5">
    <source>
        <dbReference type="SAM" id="Coils"/>
    </source>
</evidence>
<keyword evidence="7" id="KW-0732">Signal</keyword>
<dbReference type="EMBL" id="BAABCM010000026">
    <property type="protein sequence ID" value="GAA3856899.1"/>
    <property type="molecule type" value="Genomic_DNA"/>
</dbReference>
<feature type="compositionally biased region" description="Polar residues" evidence="6">
    <location>
        <begin position="294"/>
        <end position="303"/>
    </location>
</feature>
<dbReference type="InterPro" id="IPR038765">
    <property type="entry name" value="Papain-like_cys_pep_sf"/>
</dbReference>
<evidence type="ECO:0000256" key="6">
    <source>
        <dbReference type="SAM" id="MobiDB-lite"/>
    </source>
</evidence>
<comment type="caution">
    <text evidence="9">The sequence shown here is derived from an EMBL/GenBank/DDBJ whole genome shotgun (WGS) entry which is preliminary data.</text>
</comment>
<evidence type="ECO:0000256" key="2">
    <source>
        <dbReference type="ARBA" id="ARBA00022670"/>
    </source>
</evidence>
<dbReference type="Gene3D" id="3.90.1720.10">
    <property type="entry name" value="endopeptidase domain like (from Nostoc punctiforme)"/>
    <property type="match status" value="1"/>
</dbReference>
<feature type="region of interest" description="Disordered" evidence="6">
    <location>
        <begin position="24"/>
        <end position="52"/>
    </location>
</feature>
<accession>A0ABP7JWG0</accession>
<evidence type="ECO:0000313" key="9">
    <source>
        <dbReference type="EMBL" id="GAA3856899.1"/>
    </source>
</evidence>
<reference evidence="10" key="1">
    <citation type="journal article" date="2019" name="Int. J. Syst. Evol. Microbiol.">
        <title>The Global Catalogue of Microorganisms (GCM) 10K type strain sequencing project: providing services to taxonomists for standard genome sequencing and annotation.</title>
        <authorList>
            <consortium name="The Broad Institute Genomics Platform"/>
            <consortium name="The Broad Institute Genome Sequencing Center for Infectious Disease"/>
            <person name="Wu L."/>
            <person name="Ma J."/>
        </authorList>
    </citation>
    <scope>NUCLEOTIDE SEQUENCE [LARGE SCALE GENOMIC DNA]</scope>
    <source>
        <strain evidence="10">JCM 17017</strain>
    </source>
</reference>
<dbReference type="PANTHER" id="PTHR47359:SF3">
    <property type="entry name" value="NLP_P60 DOMAIN-CONTAINING PROTEIN-RELATED"/>
    <property type="match status" value="1"/>
</dbReference>
<organism evidence="9 10">
    <name type="scientific">Amycolatopsis tucumanensis</name>
    <dbReference type="NCBI Taxonomy" id="401106"/>
    <lineage>
        <taxon>Bacteria</taxon>
        <taxon>Bacillati</taxon>
        <taxon>Actinomycetota</taxon>
        <taxon>Actinomycetes</taxon>
        <taxon>Pseudonocardiales</taxon>
        <taxon>Pseudonocardiaceae</taxon>
        <taxon>Amycolatopsis</taxon>
    </lineage>
</organism>
<dbReference type="PROSITE" id="PS51935">
    <property type="entry name" value="NLPC_P60"/>
    <property type="match status" value="1"/>
</dbReference>
<evidence type="ECO:0000256" key="4">
    <source>
        <dbReference type="ARBA" id="ARBA00022807"/>
    </source>
</evidence>
<dbReference type="PANTHER" id="PTHR47359">
    <property type="entry name" value="PEPTIDOGLYCAN DL-ENDOPEPTIDASE CWLO"/>
    <property type="match status" value="1"/>
</dbReference>
<feature type="chain" id="PRO_5047479234" evidence="7">
    <location>
        <begin position="30"/>
        <end position="448"/>
    </location>
</feature>
<dbReference type="InterPro" id="IPR000064">
    <property type="entry name" value="NLP_P60_dom"/>
</dbReference>
<evidence type="ECO:0000256" key="3">
    <source>
        <dbReference type="ARBA" id="ARBA00022801"/>
    </source>
</evidence>
<evidence type="ECO:0000256" key="7">
    <source>
        <dbReference type="SAM" id="SignalP"/>
    </source>
</evidence>
<protein>
    <submittedName>
        <fullName evidence="9">NlpC/P60 family protein</fullName>
    </submittedName>
</protein>
<evidence type="ECO:0000313" key="10">
    <source>
        <dbReference type="Proteomes" id="UP001501624"/>
    </source>
</evidence>
<keyword evidence="10" id="KW-1185">Reference proteome</keyword>
<keyword evidence="3" id="KW-0378">Hydrolase</keyword>
<keyword evidence="4" id="KW-0788">Thiol protease</keyword>
<comment type="similarity">
    <text evidence="1">Belongs to the peptidase C40 family.</text>
</comment>
<keyword evidence="2" id="KW-0645">Protease</keyword>
<dbReference type="InterPro" id="IPR051794">
    <property type="entry name" value="PG_Endopeptidase_C40"/>
</dbReference>
<dbReference type="SUPFAM" id="SSF54001">
    <property type="entry name" value="Cysteine proteinases"/>
    <property type="match status" value="1"/>
</dbReference>
<gene>
    <name evidence="9" type="ORF">GCM10022380_87950</name>
</gene>
<keyword evidence="5" id="KW-0175">Coiled coil</keyword>
<dbReference type="Proteomes" id="UP001501624">
    <property type="component" value="Unassembled WGS sequence"/>
</dbReference>
<feature type="compositionally biased region" description="Basic and acidic residues" evidence="6">
    <location>
        <begin position="267"/>
        <end position="277"/>
    </location>
</feature>
<sequence length="448" mass="47299">MAARESRWRARTVVSVLLAVSLGSTGTSAAVPPPPPKPSDSEIDSSRRAAESGAAEVGVLANQLAEAEARLTALQDDVEVKLEDANKALVDLQAAQDTAGQAERDAETARRTADAAGLAVETARQNLDRFVAASFQQGSTLDSVSAYVGAENPRDLLARAQMLTALSQSQFNVLEDLQRAQTEKGNADATARAALQVAQQRQAEVTQAKAGADAALAAAVQSQQSQAARAGQLEADKATAEQRLFDAQTRLGGLQGQRRRYEDWLAQKQRDDDERARQAALATPNARGAAPSRQRPSGPSVQRPSAPAGASVEAVIARALSQIGVPYAWGGGNAYGPTLGIRDGGVADSFGDYRKIGFDCSGLLIYAFAGVRPLPHYSGYQYALGRKVPLSQMRPGDLLAWSTAGRIHHIALYIGNGQMVEAQQSGTFVKVSPVRYGGILPFASRLIG</sequence>
<feature type="domain" description="NlpC/P60" evidence="8">
    <location>
        <begin position="309"/>
        <end position="448"/>
    </location>
</feature>